<dbReference type="InterPro" id="IPR005119">
    <property type="entry name" value="LysR_subst-bd"/>
</dbReference>
<dbReference type="Pfam" id="PF00126">
    <property type="entry name" value="HTH_1"/>
    <property type="match status" value="1"/>
</dbReference>
<dbReference type="PANTHER" id="PTHR30537">
    <property type="entry name" value="HTH-TYPE TRANSCRIPTIONAL REGULATOR"/>
    <property type="match status" value="1"/>
</dbReference>
<keyword evidence="4" id="KW-0804">Transcription</keyword>
<evidence type="ECO:0000256" key="1">
    <source>
        <dbReference type="ARBA" id="ARBA00009437"/>
    </source>
</evidence>
<comment type="similarity">
    <text evidence="1">Belongs to the LysR transcriptional regulatory family.</text>
</comment>
<dbReference type="PROSITE" id="PS50931">
    <property type="entry name" value="HTH_LYSR"/>
    <property type="match status" value="1"/>
</dbReference>
<dbReference type="RefSeq" id="WP_060607952.1">
    <property type="nucleotide sequence ID" value="NZ_BBWQ01000018.1"/>
</dbReference>
<evidence type="ECO:0000256" key="2">
    <source>
        <dbReference type="ARBA" id="ARBA00023015"/>
    </source>
</evidence>
<dbReference type="GO" id="GO:0006351">
    <property type="term" value="P:DNA-templated transcription"/>
    <property type="evidence" value="ECO:0007669"/>
    <property type="project" value="TreeGrafter"/>
</dbReference>
<dbReference type="Pfam" id="PF03466">
    <property type="entry name" value="LysR_substrate"/>
    <property type="match status" value="1"/>
</dbReference>
<dbReference type="AlphaFoldDB" id="A0A0N7KX74"/>
<dbReference type="GO" id="GO:0003700">
    <property type="term" value="F:DNA-binding transcription factor activity"/>
    <property type="evidence" value="ECO:0007669"/>
    <property type="project" value="InterPro"/>
</dbReference>
<keyword evidence="2" id="KW-0805">Transcription regulation</keyword>
<evidence type="ECO:0000259" key="5">
    <source>
        <dbReference type="PROSITE" id="PS50931"/>
    </source>
</evidence>
<protein>
    <submittedName>
        <fullName evidence="6">Transcriptional regulator</fullName>
    </submittedName>
</protein>
<keyword evidence="3" id="KW-0238">DNA-binding</keyword>
<feature type="domain" description="HTH lysR-type" evidence="5">
    <location>
        <begin position="1"/>
        <end position="62"/>
    </location>
</feature>
<dbReference type="FunFam" id="1.10.10.10:FF:000001">
    <property type="entry name" value="LysR family transcriptional regulator"/>
    <property type="match status" value="1"/>
</dbReference>
<dbReference type="SUPFAM" id="SSF46785">
    <property type="entry name" value="Winged helix' DNA-binding domain"/>
    <property type="match status" value="1"/>
</dbReference>
<dbReference type="InterPro" id="IPR000847">
    <property type="entry name" value="LysR_HTH_N"/>
</dbReference>
<dbReference type="GO" id="GO:0043565">
    <property type="term" value="F:sequence-specific DNA binding"/>
    <property type="evidence" value="ECO:0007669"/>
    <property type="project" value="TreeGrafter"/>
</dbReference>
<sequence length="310" mass="34108">MQQSADLESLEAFIALADAGSFALAGRRLGRDPTIVSRRVQALEARLGVRLAERSTRRVTLTEAGRCYLDRVRPLLRELTAANRDVATFAQGTPRGHLRVSLPTSFGRMWLSPMIAGFLKAYPEVTIEAEFSNRFVDIIGERFDLAVRLGVLPDSRLVARRLFPRRRLVCASPDYLERAAPLQQPGDIAHHPCLRYTGKVNPAVWEFIDVDNRLMTVPITGGLASDDAEVLVDSAVAGLGLLYGTDWLVARQLASGALVRVLADWRIPDEGAIHIVTPSVAGLPTKTRAFSDWLAAGFHPDPPWVCHART</sequence>
<accession>A0A0N7KX74</accession>
<reference evidence="6" key="1">
    <citation type="journal article" date="2015" name="Proc. Natl. Acad. Sci. U.S.A.">
        <title>Bacterial clade with the ribosomal RNA operon on a small plasmid rather than the chromosome.</title>
        <authorList>
            <person name="Anda M."/>
            <person name="Ohtsubo Y."/>
            <person name="Okubo T."/>
            <person name="Sugawara M."/>
            <person name="Nagata Y."/>
            <person name="Tsuda M."/>
            <person name="Minamisawa K."/>
            <person name="Mitsui H."/>
        </authorList>
    </citation>
    <scope>NUCLEOTIDE SEQUENCE</scope>
    <source>
        <strain evidence="6">DSM 21988</strain>
    </source>
</reference>
<dbReference type="InterPro" id="IPR058163">
    <property type="entry name" value="LysR-type_TF_proteobact-type"/>
</dbReference>
<evidence type="ECO:0000256" key="4">
    <source>
        <dbReference type="ARBA" id="ARBA00023163"/>
    </source>
</evidence>
<dbReference type="InterPro" id="IPR036388">
    <property type="entry name" value="WH-like_DNA-bd_sf"/>
</dbReference>
<name>A0A0N7KX74_9HYPH</name>
<evidence type="ECO:0000256" key="3">
    <source>
        <dbReference type="ARBA" id="ARBA00023125"/>
    </source>
</evidence>
<proteinExistence type="inferred from homology"/>
<dbReference type="Gene3D" id="1.10.10.10">
    <property type="entry name" value="Winged helix-like DNA-binding domain superfamily/Winged helix DNA-binding domain"/>
    <property type="match status" value="1"/>
</dbReference>
<dbReference type="InterPro" id="IPR036390">
    <property type="entry name" value="WH_DNA-bd_sf"/>
</dbReference>
<organism evidence="6">
    <name type="scientific">Aureimonas altamirensis</name>
    <dbReference type="NCBI Taxonomy" id="370622"/>
    <lineage>
        <taxon>Bacteria</taxon>
        <taxon>Pseudomonadati</taxon>
        <taxon>Pseudomonadota</taxon>
        <taxon>Alphaproteobacteria</taxon>
        <taxon>Hyphomicrobiales</taxon>
        <taxon>Aurantimonadaceae</taxon>
        <taxon>Aureimonas</taxon>
    </lineage>
</organism>
<evidence type="ECO:0000313" key="6">
    <source>
        <dbReference type="EMBL" id="BAT26129.1"/>
    </source>
</evidence>
<dbReference type="Gene3D" id="3.40.190.290">
    <property type="match status" value="1"/>
</dbReference>
<dbReference type="EMBL" id="LC066371">
    <property type="protein sequence ID" value="BAT26129.1"/>
    <property type="molecule type" value="Genomic_DNA"/>
</dbReference>
<dbReference type="CDD" id="cd08422">
    <property type="entry name" value="PBP2_CrgA_like"/>
    <property type="match status" value="1"/>
</dbReference>
<dbReference type="SUPFAM" id="SSF53850">
    <property type="entry name" value="Periplasmic binding protein-like II"/>
    <property type="match status" value="1"/>
</dbReference>
<dbReference type="PANTHER" id="PTHR30537:SF5">
    <property type="entry name" value="HTH-TYPE TRANSCRIPTIONAL ACTIVATOR TTDR-RELATED"/>
    <property type="match status" value="1"/>
</dbReference>